<name>A0AAU8BQY5_9VIBR</name>
<dbReference type="RefSeq" id="WP_353499952.1">
    <property type="nucleotide sequence ID" value="NZ_CP115921.1"/>
</dbReference>
<sequence>MNSGTHNHGIIEPQLSLAAWRAAKILNHANGDELYHHGDSSNVMVWGLNSVQEERAKVAEMDLSN</sequence>
<reference evidence="1" key="1">
    <citation type="submission" date="2023-01" db="EMBL/GenBank/DDBJ databases">
        <title>Vibrio sp. CB1-14 genome sequencing.</title>
        <authorList>
            <person name="Otstavnykh N."/>
            <person name="Isaeva M."/>
            <person name="Meleshko D."/>
        </authorList>
    </citation>
    <scope>NUCLEOTIDE SEQUENCE</scope>
    <source>
        <strain evidence="1">CB1-14</strain>
    </source>
</reference>
<organism evidence="1">
    <name type="scientific">Vibrio chaetopteri</name>
    <dbReference type="NCBI Taxonomy" id="3016528"/>
    <lineage>
        <taxon>Bacteria</taxon>
        <taxon>Pseudomonadati</taxon>
        <taxon>Pseudomonadota</taxon>
        <taxon>Gammaproteobacteria</taxon>
        <taxon>Vibrionales</taxon>
        <taxon>Vibrionaceae</taxon>
        <taxon>Vibrio</taxon>
    </lineage>
</organism>
<protein>
    <submittedName>
        <fullName evidence="1">Uncharacterized protein</fullName>
    </submittedName>
</protein>
<gene>
    <name evidence="1" type="ORF">PG915_18870</name>
</gene>
<proteinExistence type="predicted"/>
<accession>A0AAU8BQY5</accession>
<evidence type="ECO:0000313" key="1">
    <source>
        <dbReference type="EMBL" id="XCD18809.1"/>
    </source>
</evidence>
<dbReference type="EMBL" id="CP115921">
    <property type="protein sequence ID" value="XCD18809.1"/>
    <property type="molecule type" value="Genomic_DNA"/>
</dbReference>
<dbReference type="KEGG" id="vck:PG915_18870"/>
<dbReference type="AlphaFoldDB" id="A0AAU8BQY5"/>